<evidence type="ECO:0000313" key="2">
    <source>
        <dbReference type="Proteomes" id="UP001209878"/>
    </source>
</evidence>
<dbReference type="EMBL" id="JAODUO010001192">
    <property type="protein sequence ID" value="KAK2169359.1"/>
    <property type="molecule type" value="Genomic_DNA"/>
</dbReference>
<organism evidence="1 2">
    <name type="scientific">Ridgeia piscesae</name>
    <name type="common">Tubeworm</name>
    <dbReference type="NCBI Taxonomy" id="27915"/>
    <lineage>
        <taxon>Eukaryota</taxon>
        <taxon>Metazoa</taxon>
        <taxon>Spiralia</taxon>
        <taxon>Lophotrochozoa</taxon>
        <taxon>Annelida</taxon>
        <taxon>Polychaeta</taxon>
        <taxon>Sedentaria</taxon>
        <taxon>Canalipalpata</taxon>
        <taxon>Sabellida</taxon>
        <taxon>Siboglinidae</taxon>
        <taxon>Ridgeia</taxon>
    </lineage>
</organism>
<dbReference type="PANTHER" id="PTHR33332">
    <property type="entry name" value="REVERSE TRANSCRIPTASE DOMAIN-CONTAINING PROTEIN"/>
    <property type="match status" value="1"/>
</dbReference>
<reference evidence="1" key="1">
    <citation type="journal article" date="2023" name="Mol. Biol. Evol.">
        <title>Third-Generation Sequencing Reveals the Adaptive Role of the Epigenome in Three Deep-Sea Polychaetes.</title>
        <authorList>
            <person name="Perez M."/>
            <person name="Aroh O."/>
            <person name="Sun Y."/>
            <person name="Lan Y."/>
            <person name="Juniper S.K."/>
            <person name="Young C.R."/>
            <person name="Angers B."/>
            <person name="Qian P.Y."/>
        </authorList>
    </citation>
    <scope>NUCLEOTIDE SEQUENCE</scope>
    <source>
        <strain evidence="1">R07B-5</strain>
    </source>
</reference>
<gene>
    <name evidence="1" type="ORF">NP493_1194g00037</name>
</gene>
<dbReference type="AlphaFoldDB" id="A0AAD9NJE4"/>
<protein>
    <submittedName>
        <fullName evidence="1">Uncharacterized protein</fullName>
    </submittedName>
</protein>
<comment type="caution">
    <text evidence="1">The sequence shown here is derived from an EMBL/GenBank/DDBJ whole genome shotgun (WGS) entry which is preliminary data.</text>
</comment>
<dbReference type="Proteomes" id="UP001209878">
    <property type="component" value="Unassembled WGS sequence"/>
</dbReference>
<accession>A0AAD9NJE4</accession>
<keyword evidence="2" id="KW-1185">Reference proteome</keyword>
<proteinExistence type="predicted"/>
<sequence length="322" mass="36639">MVSAYSNHLNSVWPPKDANYFLVSFVERLTISYQVCSVSTTSIGHQTKDVVVSLTVLMCLIEQRAQRSQRYVVKVWMARNSMFMNDGKTQYRPIVPKSADAIVDKSVIRVGMATIMASLCVQCLGVCIDMHLDMQKQVSQTISACPFYLHNLNHISRFLPRPTKERIVNAIITPRLDYYNALLYGTSAVNIARLQRIHNASARLIMRSPRSDSTTPLLRELHWLPIVCRVDVKLLVFTYKAMHNDAPVYLCELVCPYKPTRTLRSANNNMLQVKRTRTKAGDCSFAIAAASLWNNLPTVIKTCDNLTSFKRLLKTHFCRIAY</sequence>
<evidence type="ECO:0000313" key="1">
    <source>
        <dbReference type="EMBL" id="KAK2169359.1"/>
    </source>
</evidence>
<name>A0AAD9NJE4_RIDPI</name>